<name>A0A3G4ZQU9_9VIRU</name>
<gene>
    <name evidence="2" type="ORF">Barrevirus27_5</name>
</gene>
<dbReference type="Gene3D" id="1.10.150.320">
    <property type="entry name" value="Photosystem II 12 kDa extrinsic protein"/>
    <property type="match status" value="2"/>
</dbReference>
<feature type="domain" description="Helix-hairpin-helix DNA-binding motif class 1" evidence="1">
    <location>
        <begin position="270"/>
        <end position="289"/>
    </location>
</feature>
<protein>
    <submittedName>
        <fullName evidence="2">Helix-hairpin-helix repeat-containing competence protein ComEA</fullName>
    </submittedName>
</protein>
<dbReference type="SUPFAM" id="SSF47781">
    <property type="entry name" value="RuvA domain 2-like"/>
    <property type="match status" value="2"/>
</dbReference>
<dbReference type="InterPro" id="IPR003583">
    <property type="entry name" value="Hlx-hairpin-Hlx_DNA-bd_motif"/>
</dbReference>
<dbReference type="GO" id="GO:0003677">
    <property type="term" value="F:DNA binding"/>
    <property type="evidence" value="ECO:0007669"/>
    <property type="project" value="InterPro"/>
</dbReference>
<dbReference type="InterPro" id="IPR010994">
    <property type="entry name" value="RuvA_2-like"/>
</dbReference>
<dbReference type="GO" id="GO:0006281">
    <property type="term" value="P:DNA repair"/>
    <property type="evidence" value="ECO:0007669"/>
    <property type="project" value="InterPro"/>
</dbReference>
<dbReference type="InterPro" id="IPR051675">
    <property type="entry name" value="Endo/Exo/Phosphatase_dom_1"/>
</dbReference>
<organism evidence="2">
    <name type="scientific">Barrevirus sp</name>
    <dbReference type="NCBI Taxonomy" id="2487763"/>
    <lineage>
        <taxon>Viruses</taxon>
        <taxon>Varidnaviria</taxon>
        <taxon>Bamfordvirae</taxon>
        <taxon>Nucleocytoviricota</taxon>
        <taxon>Megaviricetes</taxon>
        <taxon>Imitervirales</taxon>
        <taxon>Mimiviridae</taxon>
        <taxon>Klosneuvirinae</taxon>
    </lineage>
</organism>
<proteinExistence type="predicted"/>
<accession>A0A3G4ZQU9</accession>
<feature type="domain" description="Helix-hairpin-helix DNA-binding motif class 1" evidence="1">
    <location>
        <begin position="300"/>
        <end position="319"/>
    </location>
</feature>
<dbReference type="PANTHER" id="PTHR21180">
    <property type="entry name" value="ENDONUCLEASE/EXONUCLEASE/PHOSPHATASE FAMILY DOMAIN-CONTAINING PROTEIN 1"/>
    <property type="match status" value="1"/>
</dbReference>
<dbReference type="PANTHER" id="PTHR21180:SF32">
    <property type="entry name" value="ENDONUCLEASE_EXONUCLEASE_PHOSPHATASE FAMILY DOMAIN-CONTAINING PROTEIN 1"/>
    <property type="match status" value="1"/>
</dbReference>
<feature type="domain" description="Helix-hairpin-helix DNA-binding motif class 1" evidence="1">
    <location>
        <begin position="197"/>
        <end position="216"/>
    </location>
</feature>
<dbReference type="Pfam" id="PF12836">
    <property type="entry name" value="HHH_3"/>
    <property type="match status" value="2"/>
</dbReference>
<dbReference type="EMBL" id="MK072024">
    <property type="protein sequence ID" value="AYV77278.1"/>
    <property type="molecule type" value="Genomic_DNA"/>
</dbReference>
<dbReference type="SMART" id="SM00278">
    <property type="entry name" value="HhH1"/>
    <property type="match status" value="3"/>
</dbReference>
<evidence type="ECO:0000313" key="2">
    <source>
        <dbReference type="EMBL" id="AYV77278.1"/>
    </source>
</evidence>
<evidence type="ECO:0000259" key="1">
    <source>
        <dbReference type="SMART" id="SM00278"/>
    </source>
</evidence>
<sequence>MSRLFKDDSFTILSNKENQKEEITSNIRHDLILSFITFLNNILPVLRIFMTIRQIEDHSLTLFKNFILDYRIRSSKGFIIIGKRITDSDDSYFFLERTHAYDPEERMSERKDRQMINSSVCQDTIFGELFSHALLKQIRVNRYSVENDQKVEVEWFKMNLLDWFTLTYLLNQISMFVQDIKSKRVITVINVNVATEANLKSLPLVGNKLSSRIVAERLKGPFTDINDLRRRVRKLGSRICNALREFVIFDNTGIINEIDPLININSASIEELKELPKIGKELAQRIVTYRLTNGPFLMKENLVSVKGIGPVTFKAVTDLITI</sequence>
<reference evidence="2" key="1">
    <citation type="submission" date="2018-10" db="EMBL/GenBank/DDBJ databases">
        <title>Hidden diversity of soil giant viruses.</title>
        <authorList>
            <person name="Schulz F."/>
            <person name="Alteio L."/>
            <person name="Goudeau D."/>
            <person name="Ryan E.M."/>
            <person name="Malmstrom R.R."/>
            <person name="Blanchard J."/>
            <person name="Woyke T."/>
        </authorList>
    </citation>
    <scope>NUCLEOTIDE SEQUENCE</scope>
    <source>
        <strain evidence="2">BAV1</strain>
    </source>
</reference>